<feature type="compositionally biased region" description="Polar residues" evidence="9">
    <location>
        <begin position="16"/>
        <end position="32"/>
    </location>
</feature>
<evidence type="ECO:0000313" key="12">
    <source>
        <dbReference type="Proteomes" id="UP000799437"/>
    </source>
</evidence>
<feature type="compositionally biased region" description="Polar residues" evidence="9">
    <location>
        <begin position="556"/>
        <end position="567"/>
    </location>
</feature>
<dbReference type="GeneID" id="54480382"/>
<protein>
    <recommendedName>
        <fullName evidence="10">C2H2-type domain-containing protein</fullName>
    </recommendedName>
</protein>
<keyword evidence="7" id="KW-0539">Nucleus</keyword>
<evidence type="ECO:0000256" key="4">
    <source>
        <dbReference type="ARBA" id="ARBA00022833"/>
    </source>
</evidence>
<feature type="compositionally biased region" description="Low complexity" evidence="9">
    <location>
        <begin position="541"/>
        <end position="555"/>
    </location>
</feature>
<feature type="region of interest" description="Disordered" evidence="9">
    <location>
        <begin position="606"/>
        <end position="630"/>
    </location>
</feature>
<accession>A0A6A6VY17</accession>
<dbReference type="PROSITE" id="PS00028">
    <property type="entry name" value="ZINC_FINGER_C2H2_1"/>
    <property type="match status" value="1"/>
</dbReference>
<evidence type="ECO:0000313" key="11">
    <source>
        <dbReference type="EMBL" id="KAF2754177.1"/>
    </source>
</evidence>
<evidence type="ECO:0000256" key="9">
    <source>
        <dbReference type="SAM" id="MobiDB-lite"/>
    </source>
</evidence>
<dbReference type="GO" id="GO:0008270">
    <property type="term" value="F:zinc ion binding"/>
    <property type="evidence" value="ECO:0007669"/>
    <property type="project" value="UniProtKB-KW"/>
</dbReference>
<keyword evidence="4" id="KW-0862">Zinc</keyword>
<feature type="compositionally biased region" description="Basic residues" evidence="9">
    <location>
        <begin position="1"/>
        <end position="13"/>
    </location>
</feature>
<reference evidence="11" key="1">
    <citation type="journal article" date="2020" name="Stud. Mycol.">
        <title>101 Dothideomycetes genomes: a test case for predicting lifestyles and emergence of pathogens.</title>
        <authorList>
            <person name="Haridas S."/>
            <person name="Albert R."/>
            <person name="Binder M."/>
            <person name="Bloem J."/>
            <person name="Labutti K."/>
            <person name="Salamov A."/>
            <person name="Andreopoulos B."/>
            <person name="Baker S."/>
            <person name="Barry K."/>
            <person name="Bills G."/>
            <person name="Bluhm B."/>
            <person name="Cannon C."/>
            <person name="Castanera R."/>
            <person name="Culley D."/>
            <person name="Daum C."/>
            <person name="Ezra D."/>
            <person name="Gonzalez J."/>
            <person name="Henrissat B."/>
            <person name="Kuo A."/>
            <person name="Liang C."/>
            <person name="Lipzen A."/>
            <person name="Lutzoni F."/>
            <person name="Magnuson J."/>
            <person name="Mondo S."/>
            <person name="Nolan M."/>
            <person name="Ohm R."/>
            <person name="Pangilinan J."/>
            <person name="Park H.-J."/>
            <person name="Ramirez L."/>
            <person name="Alfaro M."/>
            <person name="Sun H."/>
            <person name="Tritt A."/>
            <person name="Yoshinaga Y."/>
            <person name="Zwiers L.-H."/>
            <person name="Turgeon B."/>
            <person name="Goodwin S."/>
            <person name="Spatafora J."/>
            <person name="Crous P."/>
            <person name="Grigoriev I."/>
        </authorList>
    </citation>
    <scope>NUCLEOTIDE SEQUENCE</scope>
    <source>
        <strain evidence="11">CBS 121739</strain>
    </source>
</reference>
<keyword evidence="6" id="KW-0804">Transcription</keyword>
<keyword evidence="12" id="KW-1185">Reference proteome</keyword>
<dbReference type="InterPro" id="IPR013087">
    <property type="entry name" value="Znf_C2H2_type"/>
</dbReference>
<organism evidence="11 12">
    <name type="scientific">Pseudovirgaria hyperparasitica</name>
    <dbReference type="NCBI Taxonomy" id="470096"/>
    <lineage>
        <taxon>Eukaryota</taxon>
        <taxon>Fungi</taxon>
        <taxon>Dikarya</taxon>
        <taxon>Ascomycota</taxon>
        <taxon>Pezizomycotina</taxon>
        <taxon>Dothideomycetes</taxon>
        <taxon>Dothideomycetes incertae sedis</taxon>
        <taxon>Acrospermales</taxon>
        <taxon>Acrospermaceae</taxon>
        <taxon>Pseudovirgaria</taxon>
    </lineage>
</organism>
<evidence type="ECO:0000256" key="5">
    <source>
        <dbReference type="ARBA" id="ARBA00023015"/>
    </source>
</evidence>
<sequence>MASTHIHPRRRGVRSGSPQMTPLNTSSPFYKSGTFHSPSNGFSELCNPIVNAAFMPKRSSTSVESLEELLEDAGVRRVTNLIEQFDRTLASGSSPSSSEGSILSDREVLPVPSFVLDHTSMDEDNMDLDVKPVQTDHHHASDSGIGSSLDGSNNEERTGLRSSTRRSVASTTSTNYSAVTRSFSALGSKSAAERSLSSSAIRNIKDKIIKPILAENSLKDFHPLIADVPHRIGSKDISNLRDLEKTLIFLAPVSTITVLSECAIAHCIFRNLKEYSASPESYLSFCERAIQCLHTTVEYLCEREQRLPTDRPYTNNYFLDLVEQIRRYASIMAATRRKQESGEDLDEMDYSPEEKITLRGGLSHNGRPVELVREKDGRVLPIAEENTVDEAFVDHFNTAKRSLEQDSDMDDDEVRRSMARRRKSEKPGDVIHSCPSCSKEFKRPCDLTKHMKTHSRPFKCPEPKCKYHDQGWPTEKERDRHVNDKHSAAPPQYKCLYADCAYVSKRESNCKQHMEKTHGYVYVRSKSNGRSKKPTGTAQAPSTPLTPLIPTPGSGVASSSNTPSTAFEPSPALQTLEYGYGSYTPAMSVKDYDYGAYRRDSNTTAGTYMSGSSSNYSPMQPQLSSNSISPQEPTMNNDLFPGTAFGSYHQQQPTPALSTGFDFNMTFNPAASSNQIPHLSPGAHNLTLLDEGFEDDLNFGNFGCPNTDFQLFDNTAPTGDMDTNWFTDDFSNMGAQLEDFSPDMTFEDHLNI</sequence>
<dbReference type="Gene3D" id="3.30.160.60">
    <property type="entry name" value="Classic Zinc Finger"/>
    <property type="match status" value="1"/>
</dbReference>
<evidence type="ECO:0000256" key="8">
    <source>
        <dbReference type="PROSITE-ProRule" id="PRU00042"/>
    </source>
</evidence>
<feature type="compositionally biased region" description="Low complexity" evidence="9">
    <location>
        <begin position="142"/>
        <end position="152"/>
    </location>
</feature>
<evidence type="ECO:0000256" key="3">
    <source>
        <dbReference type="ARBA" id="ARBA00022771"/>
    </source>
</evidence>
<dbReference type="PANTHER" id="PTHR46179:SF13">
    <property type="entry name" value="C2H2-TYPE DOMAIN-CONTAINING PROTEIN"/>
    <property type="match status" value="1"/>
</dbReference>
<proteinExistence type="predicted"/>
<feature type="domain" description="C2H2-type" evidence="10">
    <location>
        <begin position="432"/>
        <end position="459"/>
    </location>
</feature>
<dbReference type="AlphaFoldDB" id="A0A6A6VY17"/>
<evidence type="ECO:0000256" key="1">
    <source>
        <dbReference type="ARBA" id="ARBA00004123"/>
    </source>
</evidence>
<dbReference type="GO" id="GO:0005634">
    <property type="term" value="C:nucleus"/>
    <property type="evidence" value="ECO:0007669"/>
    <property type="project" value="UniProtKB-SubCell"/>
</dbReference>
<dbReference type="InterPro" id="IPR051061">
    <property type="entry name" value="Zinc_finger_trans_reg"/>
</dbReference>
<evidence type="ECO:0000256" key="7">
    <source>
        <dbReference type="ARBA" id="ARBA00023242"/>
    </source>
</evidence>
<dbReference type="EMBL" id="ML996581">
    <property type="protein sequence ID" value="KAF2754177.1"/>
    <property type="molecule type" value="Genomic_DNA"/>
</dbReference>
<feature type="region of interest" description="Disordered" evidence="9">
    <location>
        <begin position="403"/>
        <end position="433"/>
    </location>
</feature>
<feature type="region of interest" description="Disordered" evidence="9">
    <location>
        <begin position="526"/>
        <end position="569"/>
    </location>
</feature>
<dbReference type="PANTHER" id="PTHR46179">
    <property type="entry name" value="ZINC FINGER PROTEIN"/>
    <property type="match status" value="1"/>
</dbReference>
<dbReference type="RefSeq" id="XP_033596628.1">
    <property type="nucleotide sequence ID" value="XM_033739328.1"/>
</dbReference>
<keyword evidence="3 8" id="KW-0863">Zinc-finger</keyword>
<evidence type="ECO:0000259" key="10">
    <source>
        <dbReference type="PROSITE" id="PS50157"/>
    </source>
</evidence>
<dbReference type="Proteomes" id="UP000799437">
    <property type="component" value="Unassembled WGS sequence"/>
</dbReference>
<dbReference type="SUPFAM" id="SSF57667">
    <property type="entry name" value="beta-beta-alpha zinc fingers"/>
    <property type="match status" value="1"/>
</dbReference>
<dbReference type="OrthoDB" id="9368434at2759"/>
<feature type="region of interest" description="Disordered" evidence="9">
    <location>
        <begin position="134"/>
        <end position="173"/>
    </location>
</feature>
<dbReference type="SMART" id="SM00355">
    <property type="entry name" value="ZnF_C2H2"/>
    <property type="match status" value="3"/>
</dbReference>
<dbReference type="PROSITE" id="PS50157">
    <property type="entry name" value="ZINC_FINGER_C2H2_2"/>
    <property type="match status" value="1"/>
</dbReference>
<comment type="subcellular location">
    <subcellularLocation>
        <location evidence="1">Nucleus</location>
    </subcellularLocation>
</comment>
<dbReference type="InterPro" id="IPR036236">
    <property type="entry name" value="Znf_C2H2_sf"/>
</dbReference>
<feature type="compositionally biased region" description="Low complexity" evidence="9">
    <location>
        <begin position="161"/>
        <end position="173"/>
    </location>
</feature>
<keyword evidence="2" id="KW-0479">Metal-binding</keyword>
<evidence type="ECO:0000256" key="2">
    <source>
        <dbReference type="ARBA" id="ARBA00022723"/>
    </source>
</evidence>
<name>A0A6A6VY17_9PEZI</name>
<gene>
    <name evidence="11" type="ORF">EJ05DRAFT_151131</name>
</gene>
<evidence type="ECO:0000256" key="6">
    <source>
        <dbReference type="ARBA" id="ARBA00023163"/>
    </source>
</evidence>
<dbReference type="GO" id="GO:0006357">
    <property type="term" value="P:regulation of transcription by RNA polymerase II"/>
    <property type="evidence" value="ECO:0007669"/>
    <property type="project" value="TreeGrafter"/>
</dbReference>
<keyword evidence="5" id="KW-0805">Transcription regulation</keyword>
<feature type="region of interest" description="Disordered" evidence="9">
    <location>
        <begin position="1"/>
        <end position="32"/>
    </location>
</feature>